<evidence type="ECO:0008006" key="3">
    <source>
        <dbReference type="Google" id="ProtNLM"/>
    </source>
</evidence>
<evidence type="ECO:0000256" key="1">
    <source>
        <dbReference type="SAM" id="SignalP"/>
    </source>
</evidence>
<evidence type="ECO:0000313" key="2">
    <source>
        <dbReference type="EMBL" id="JAC19220.1"/>
    </source>
</evidence>
<dbReference type="EMBL" id="GBBK01005262">
    <property type="protein sequence ID" value="JAC19220.1"/>
    <property type="molecule type" value="mRNA"/>
</dbReference>
<reference evidence="2" key="1">
    <citation type="submission" date="2014-03" db="EMBL/GenBank/DDBJ databases">
        <title>The sialotranscriptome of Amblyomma triste, Amblyomma parvum and Amblyomma cajennense ticks, uncovered by 454-based RNA-seq.</title>
        <authorList>
            <person name="Garcia G.R."/>
            <person name="Gardinassi L.G."/>
            <person name="Ribeiro J.M."/>
            <person name="Anatriello E."/>
            <person name="Ferreira B.R."/>
            <person name="Moreira H.N."/>
            <person name="Mafra C."/>
            <person name="Olegario M.M."/>
            <person name="Szabo P.J."/>
            <person name="Miranda-Santos I.K."/>
            <person name="Maruyama S.R."/>
        </authorList>
    </citation>
    <scope>NUCLEOTIDE SEQUENCE</scope>
    <source>
        <strain evidence="2">Uberlandia</strain>
        <tissue evidence="2">Salivary glands</tissue>
    </source>
</reference>
<accession>A0A023FD04</accession>
<feature type="non-terminal residue" evidence="2">
    <location>
        <position position="1"/>
    </location>
</feature>
<proteinExistence type="evidence at transcript level"/>
<organism evidence="2">
    <name type="scientific">Amblyomma cajennense</name>
    <name type="common">Cayenne tick</name>
    <name type="synonym">Acarus cajennensis</name>
    <dbReference type="NCBI Taxonomy" id="34607"/>
    <lineage>
        <taxon>Eukaryota</taxon>
        <taxon>Metazoa</taxon>
        <taxon>Ecdysozoa</taxon>
        <taxon>Arthropoda</taxon>
        <taxon>Chelicerata</taxon>
        <taxon>Arachnida</taxon>
        <taxon>Acari</taxon>
        <taxon>Parasitiformes</taxon>
        <taxon>Ixodida</taxon>
        <taxon>Ixodoidea</taxon>
        <taxon>Ixodidae</taxon>
        <taxon>Amblyomminae</taxon>
        <taxon>Amblyomma</taxon>
    </lineage>
</organism>
<protein>
    <recommendedName>
        <fullName evidence="3">Secreted protein</fullName>
    </recommendedName>
</protein>
<feature type="signal peptide" evidence="1">
    <location>
        <begin position="1"/>
        <end position="28"/>
    </location>
</feature>
<sequence length="239" mass="26209">PSPSLAMQKQNSAVIVLAILVAVTRSSGDTGARGAIRCDDCDIYKFMHQDAPIITFSSSDTSVVSKCDIVDNITQKGASLTRYLQQHSPKDVVRTTRLRPTPFYLEAQFINLDSKAVDGSKPNAMVLTYSARQERRSPRRGVSSAVSTAGQSYSTEALIYKSGSCGLFSVKNQRDRGSTQNVKDLYEIRLIATGTENVNEPACLEDTERFITEHLKANLPRRVAPNCPAMSGNTRETQN</sequence>
<dbReference type="AlphaFoldDB" id="A0A023FD04"/>
<feature type="chain" id="PRO_5001515284" description="Secreted protein" evidence="1">
    <location>
        <begin position="29"/>
        <end position="239"/>
    </location>
</feature>
<name>A0A023FD04_AMBCJ</name>
<keyword evidence="1" id="KW-0732">Signal</keyword>